<dbReference type="KEGG" id="knv:Pan216_35360"/>
<dbReference type="AlphaFoldDB" id="A0A518B6R2"/>
<keyword evidence="2" id="KW-1185">Reference proteome</keyword>
<organism evidence="1 2">
    <name type="scientific">Kolteria novifilia</name>
    <dbReference type="NCBI Taxonomy" id="2527975"/>
    <lineage>
        <taxon>Bacteria</taxon>
        <taxon>Pseudomonadati</taxon>
        <taxon>Planctomycetota</taxon>
        <taxon>Planctomycetia</taxon>
        <taxon>Kolteriales</taxon>
        <taxon>Kolteriaceae</taxon>
        <taxon>Kolteria</taxon>
    </lineage>
</organism>
<dbReference type="Proteomes" id="UP000317093">
    <property type="component" value="Chromosome"/>
</dbReference>
<dbReference type="EMBL" id="CP036279">
    <property type="protein sequence ID" value="QDU62669.1"/>
    <property type="molecule type" value="Genomic_DNA"/>
</dbReference>
<evidence type="ECO:0000313" key="1">
    <source>
        <dbReference type="EMBL" id="QDU62669.1"/>
    </source>
</evidence>
<gene>
    <name evidence="1" type="ORF">Pan216_35360</name>
</gene>
<reference evidence="1 2" key="1">
    <citation type="submission" date="2019-02" db="EMBL/GenBank/DDBJ databases">
        <title>Deep-cultivation of Planctomycetes and their phenomic and genomic characterization uncovers novel biology.</title>
        <authorList>
            <person name="Wiegand S."/>
            <person name="Jogler M."/>
            <person name="Boedeker C."/>
            <person name="Pinto D."/>
            <person name="Vollmers J."/>
            <person name="Rivas-Marin E."/>
            <person name="Kohn T."/>
            <person name="Peeters S.H."/>
            <person name="Heuer A."/>
            <person name="Rast P."/>
            <person name="Oberbeckmann S."/>
            <person name="Bunk B."/>
            <person name="Jeske O."/>
            <person name="Meyerdierks A."/>
            <person name="Storesund J.E."/>
            <person name="Kallscheuer N."/>
            <person name="Luecker S."/>
            <person name="Lage O.M."/>
            <person name="Pohl T."/>
            <person name="Merkel B.J."/>
            <person name="Hornburger P."/>
            <person name="Mueller R.-W."/>
            <person name="Bruemmer F."/>
            <person name="Labrenz M."/>
            <person name="Spormann A.M."/>
            <person name="Op den Camp H."/>
            <person name="Overmann J."/>
            <person name="Amann R."/>
            <person name="Jetten M.S.M."/>
            <person name="Mascher T."/>
            <person name="Medema M.H."/>
            <person name="Devos D.P."/>
            <person name="Kaster A.-K."/>
            <person name="Ovreas L."/>
            <person name="Rohde M."/>
            <person name="Galperin M.Y."/>
            <person name="Jogler C."/>
        </authorList>
    </citation>
    <scope>NUCLEOTIDE SEQUENCE [LARGE SCALE GENOMIC DNA]</scope>
    <source>
        <strain evidence="1 2">Pan216</strain>
    </source>
</reference>
<accession>A0A518B6R2</accession>
<name>A0A518B6R2_9BACT</name>
<protein>
    <submittedName>
        <fullName evidence="1">Uncharacterized protein</fullName>
    </submittedName>
</protein>
<proteinExistence type="predicted"/>
<evidence type="ECO:0000313" key="2">
    <source>
        <dbReference type="Proteomes" id="UP000317093"/>
    </source>
</evidence>
<sequence length="51" mass="5875">MLAEIKEKKPERICRFVEWFRRRDWSRGPFGADSESINGQLDFLGSDGVSG</sequence>